<comment type="catalytic activity">
    <reaction evidence="4">
        <text>a ribonucleoside 5'-triphosphate + H2O = a ribonucleoside 5'-phosphate + diphosphate + H(+)</text>
        <dbReference type="Rhea" id="RHEA:23996"/>
        <dbReference type="ChEBI" id="CHEBI:15377"/>
        <dbReference type="ChEBI" id="CHEBI:15378"/>
        <dbReference type="ChEBI" id="CHEBI:33019"/>
        <dbReference type="ChEBI" id="CHEBI:58043"/>
        <dbReference type="ChEBI" id="CHEBI:61557"/>
        <dbReference type="EC" id="3.6.1.9"/>
    </reaction>
</comment>
<dbReference type="EMBL" id="AP023361">
    <property type="protein sequence ID" value="BCJ89318.1"/>
    <property type="molecule type" value="Genomic_DNA"/>
</dbReference>
<proteinExistence type="inferred from homology"/>
<name>A0A6S6QS83_9HYPH</name>
<evidence type="ECO:0000256" key="2">
    <source>
        <dbReference type="ARBA" id="ARBA00022801"/>
    </source>
</evidence>
<dbReference type="GO" id="GO:0009117">
    <property type="term" value="P:nucleotide metabolic process"/>
    <property type="evidence" value="ECO:0007669"/>
    <property type="project" value="UniProtKB-KW"/>
</dbReference>
<organism evidence="5 6">
    <name type="scientific">Terrihabitans soli</name>
    <dbReference type="NCBI Taxonomy" id="708113"/>
    <lineage>
        <taxon>Bacteria</taxon>
        <taxon>Pseudomonadati</taxon>
        <taxon>Pseudomonadota</taxon>
        <taxon>Alphaproteobacteria</taxon>
        <taxon>Hyphomicrobiales</taxon>
        <taxon>Terrihabitans</taxon>
    </lineage>
</organism>
<dbReference type="RefSeq" id="WP_222876042.1">
    <property type="nucleotide sequence ID" value="NZ_AP023361.1"/>
</dbReference>
<dbReference type="Pfam" id="PF02545">
    <property type="entry name" value="Maf"/>
    <property type="match status" value="1"/>
</dbReference>
<feature type="active site" description="Proton acceptor" evidence="4">
    <location>
        <position position="83"/>
    </location>
</feature>
<protein>
    <recommendedName>
        <fullName evidence="4">Nucleoside triphosphate pyrophosphatase</fullName>
        <ecNumber evidence="4">3.6.1.9</ecNumber>
    </recommendedName>
    <alternativeName>
        <fullName evidence="4">Nucleotide pyrophosphatase</fullName>
        <shortName evidence="4">Nucleotide PPase</shortName>
    </alternativeName>
</protein>
<keyword evidence="2 4" id="KW-0378">Hydrolase</keyword>
<evidence type="ECO:0000256" key="3">
    <source>
        <dbReference type="ARBA" id="ARBA00023080"/>
    </source>
</evidence>
<dbReference type="GO" id="GO:0047429">
    <property type="term" value="F:nucleoside triphosphate diphosphatase activity"/>
    <property type="evidence" value="ECO:0007669"/>
    <property type="project" value="UniProtKB-EC"/>
</dbReference>
<dbReference type="EC" id="3.6.1.9" evidence="4"/>
<comment type="catalytic activity">
    <reaction evidence="4">
        <text>a 2'-deoxyribonucleoside 5'-triphosphate + H2O = a 2'-deoxyribonucleoside 5'-phosphate + diphosphate + H(+)</text>
        <dbReference type="Rhea" id="RHEA:44644"/>
        <dbReference type="ChEBI" id="CHEBI:15377"/>
        <dbReference type="ChEBI" id="CHEBI:15378"/>
        <dbReference type="ChEBI" id="CHEBI:33019"/>
        <dbReference type="ChEBI" id="CHEBI:61560"/>
        <dbReference type="ChEBI" id="CHEBI:65317"/>
        <dbReference type="EC" id="3.6.1.9"/>
    </reaction>
</comment>
<dbReference type="Gene3D" id="3.90.950.10">
    <property type="match status" value="1"/>
</dbReference>
<reference evidence="5 6" key="1">
    <citation type="submission" date="2020-08" db="EMBL/GenBank/DDBJ databases">
        <title>Genome sequence of Rhizobiales bacterium strain IZ6.</title>
        <authorList>
            <person name="Nakai R."/>
            <person name="Naganuma T."/>
        </authorList>
    </citation>
    <scope>NUCLEOTIDE SEQUENCE [LARGE SCALE GENOMIC DNA]</scope>
    <source>
        <strain evidence="5 6">IZ6</strain>
    </source>
</reference>
<keyword evidence="3 4" id="KW-0546">Nucleotide metabolism</keyword>
<dbReference type="GO" id="GO:0005737">
    <property type="term" value="C:cytoplasm"/>
    <property type="evidence" value="ECO:0007669"/>
    <property type="project" value="UniProtKB-SubCell"/>
</dbReference>
<dbReference type="PANTHER" id="PTHR43213">
    <property type="entry name" value="BIFUNCTIONAL DTTP/UTP PYROPHOSPHATASE/METHYLTRANSFERASE PROTEIN-RELATED"/>
    <property type="match status" value="1"/>
</dbReference>
<comment type="similarity">
    <text evidence="4">Belongs to the Maf family.</text>
</comment>
<keyword evidence="4" id="KW-0963">Cytoplasm</keyword>
<dbReference type="SUPFAM" id="SSF52972">
    <property type="entry name" value="ITPase-like"/>
    <property type="match status" value="1"/>
</dbReference>
<comment type="subcellular location">
    <subcellularLocation>
        <location evidence="4">Cytoplasm</location>
    </subcellularLocation>
</comment>
<dbReference type="InterPro" id="IPR003697">
    <property type="entry name" value="Maf-like"/>
</dbReference>
<sequence>MTDLAHPLWIEPWPLVLASASSSRAGMLRAAGIPLEIAPADIDERAIEDELGDDAGLIAAELAAAKAVAVSARFPNRLVLGADQTLTVGSERLHKPSGLADARAQLLKLRDREHVLTSAAALVVDGAVLETFISAAKLYMRPFTEEFLDRYLGQAGDAVMTSVGGYQLEGAGVHLFNRVEADHFTVLGLPLLQVLASLRARGMLLE</sequence>
<comment type="cofactor">
    <cofactor evidence="1 4">
        <name>a divalent metal cation</name>
        <dbReference type="ChEBI" id="CHEBI:60240"/>
    </cofactor>
</comment>
<evidence type="ECO:0000256" key="4">
    <source>
        <dbReference type="HAMAP-Rule" id="MF_00528"/>
    </source>
</evidence>
<evidence type="ECO:0000313" key="5">
    <source>
        <dbReference type="EMBL" id="BCJ89318.1"/>
    </source>
</evidence>
<comment type="caution">
    <text evidence="4">Lacks conserved residue(s) required for the propagation of feature annotation.</text>
</comment>
<comment type="function">
    <text evidence="4">Nucleoside triphosphate pyrophosphatase. May have a dual role in cell division arrest and in preventing the incorporation of modified nucleotides into cellular nucleic acids.</text>
</comment>
<dbReference type="KEGG" id="tso:IZ6_00530"/>
<dbReference type="AlphaFoldDB" id="A0A6S6QS83"/>
<evidence type="ECO:0000256" key="1">
    <source>
        <dbReference type="ARBA" id="ARBA00001968"/>
    </source>
</evidence>
<dbReference type="PIRSF" id="PIRSF006305">
    <property type="entry name" value="Maf"/>
    <property type="match status" value="1"/>
</dbReference>
<dbReference type="Proteomes" id="UP000515317">
    <property type="component" value="Chromosome"/>
</dbReference>
<dbReference type="InterPro" id="IPR029001">
    <property type="entry name" value="ITPase-like_fam"/>
</dbReference>
<evidence type="ECO:0000313" key="6">
    <source>
        <dbReference type="Proteomes" id="UP000515317"/>
    </source>
</evidence>
<keyword evidence="6" id="KW-1185">Reference proteome</keyword>
<accession>A0A6S6QS83</accession>
<dbReference type="PANTHER" id="PTHR43213:SF5">
    <property type="entry name" value="BIFUNCTIONAL DTTP_UTP PYROPHOSPHATASE_METHYLTRANSFERASE PROTEIN-RELATED"/>
    <property type="match status" value="1"/>
</dbReference>
<dbReference type="HAMAP" id="MF_00528">
    <property type="entry name" value="Maf"/>
    <property type="match status" value="1"/>
</dbReference>
<gene>
    <name evidence="5" type="ORF">IZ6_00530</name>
</gene>